<evidence type="ECO:0000256" key="10">
    <source>
        <dbReference type="ARBA" id="ARBA00022989"/>
    </source>
</evidence>
<comment type="similarity">
    <text evidence="3">Belongs to the glycosyltransferase 2 family.</text>
</comment>
<evidence type="ECO:0000256" key="1">
    <source>
        <dbReference type="ARBA" id="ARBA00004389"/>
    </source>
</evidence>
<evidence type="ECO:0000259" key="13">
    <source>
        <dbReference type="Pfam" id="PF00535"/>
    </source>
</evidence>
<keyword evidence="11" id="KW-0472">Membrane</keyword>
<dbReference type="HOGENOM" id="CLU_033536_9_0_0"/>
<keyword evidence="5" id="KW-0328">Glycosyltransferase</keyword>
<evidence type="ECO:0000256" key="4">
    <source>
        <dbReference type="ARBA" id="ARBA00012583"/>
    </source>
</evidence>
<dbReference type="STRING" id="234267.Acid_0575"/>
<evidence type="ECO:0000313" key="14">
    <source>
        <dbReference type="EMBL" id="ABJ81581.1"/>
    </source>
</evidence>
<dbReference type="GO" id="GO:0006487">
    <property type="term" value="P:protein N-linked glycosylation"/>
    <property type="evidence" value="ECO:0007669"/>
    <property type="project" value="TreeGrafter"/>
</dbReference>
<comment type="pathway">
    <text evidence="2">Protein modification; protein glycosylation.</text>
</comment>
<dbReference type="PANTHER" id="PTHR10859">
    <property type="entry name" value="GLYCOSYL TRANSFERASE"/>
    <property type="match status" value="1"/>
</dbReference>
<evidence type="ECO:0000256" key="3">
    <source>
        <dbReference type="ARBA" id="ARBA00006739"/>
    </source>
</evidence>
<keyword evidence="6 14" id="KW-0808">Transferase</keyword>
<evidence type="ECO:0000256" key="7">
    <source>
        <dbReference type="ARBA" id="ARBA00022692"/>
    </source>
</evidence>
<feature type="domain" description="Glycosyltransferase 2-like" evidence="13">
    <location>
        <begin position="6"/>
        <end position="174"/>
    </location>
</feature>
<dbReference type="eggNOG" id="COG1215">
    <property type="taxonomic scope" value="Bacteria"/>
</dbReference>
<comment type="subcellular location">
    <subcellularLocation>
        <location evidence="1">Endoplasmic reticulum membrane</location>
        <topology evidence="1">Single-pass membrane protein</topology>
    </subcellularLocation>
</comment>
<evidence type="ECO:0000256" key="2">
    <source>
        <dbReference type="ARBA" id="ARBA00004922"/>
    </source>
</evidence>
<proteinExistence type="inferred from homology"/>
<organism evidence="14">
    <name type="scientific">Solibacter usitatus (strain Ellin6076)</name>
    <dbReference type="NCBI Taxonomy" id="234267"/>
    <lineage>
        <taxon>Bacteria</taxon>
        <taxon>Pseudomonadati</taxon>
        <taxon>Acidobacteriota</taxon>
        <taxon>Terriglobia</taxon>
        <taxon>Bryobacterales</taxon>
        <taxon>Solibacteraceae</taxon>
        <taxon>Candidatus Solibacter</taxon>
    </lineage>
</organism>
<dbReference type="CDD" id="cd04188">
    <property type="entry name" value="DPG_synthase"/>
    <property type="match status" value="1"/>
</dbReference>
<dbReference type="CAZy" id="GT2">
    <property type="family name" value="Glycosyltransferase Family 2"/>
</dbReference>
<dbReference type="KEGG" id="sus:Acid_0575"/>
<gene>
    <name evidence="14" type="ordered locus">Acid_0575</name>
</gene>
<keyword evidence="7" id="KW-0812">Transmembrane</keyword>
<name>Q02BI5_SOLUE</name>
<sequence length="241" mass="26886">MNPDISLILPAYNEARVIPMTVGEAVQYFVSRGLSYEIIVAADGSDGTREIVREMARENPALQTIGSDARRGKGLAIREGVALATGNIIGYADADNKVPIEELDKFRPVLATGVDAAIGTRRGGATIERAQPLYRRIGSLGFLWFMQTLVGLPGINDTQCGFKFFQRDAAKEVFRRQKVDAYMFDVEILAIARRLGYRIQQVPVRWRDDADSRLDLVSGNLRNVRDIFRIGLEHRFGGRLK</sequence>
<dbReference type="SUPFAM" id="SSF53448">
    <property type="entry name" value="Nucleotide-diphospho-sugar transferases"/>
    <property type="match status" value="1"/>
</dbReference>
<dbReference type="InterPro" id="IPR035518">
    <property type="entry name" value="DPG_synthase"/>
</dbReference>
<dbReference type="EMBL" id="CP000473">
    <property type="protein sequence ID" value="ABJ81581.1"/>
    <property type="molecule type" value="Genomic_DNA"/>
</dbReference>
<reference evidence="14" key="1">
    <citation type="submission" date="2006-10" db="EMBL/GenBank/DDBJ databases">
        <title>Complete sequence of Solibacter usitatus Ellin6076.</title>
        <authorList>
            <consortium name="US DOE Joint Genome Institute"/>
            <person name="Copeland A."/>
            <person name="Lucas S."/>
            <person name="Lapidus A."/>
            <person name="Barry K."/>
            <person name="Detter J.C."/>
            <person name="Glavina del Rio T."/>
            <person name="Hammon N."/>
            <person name="Israni S."/>
            <person name="Dalin E."/>
            <person name="Tice H."/>
            <person name="Pitluck S."/>
            <person name="Thompson L.S."/>
            <person name="Brettin T."/>
            <person name="Bruce D."/>
            <person name="Han C."/>
            <person name="Tapia R."/>
            <person name="Gilna P."/>
            <person name="Schmutz J."/>
            <person name="Larimer F."/>
            <person name="Land M."/>
            <person name="Hauser L."/>
            <person name="Kyrpides N."/>
            <person name="Mikhailova N."/>
            <person name="Janssen P.H."/>
            <person name="Kuske C.R."/>
            <person name="Richardson P."/>
        </authorList>
    </citation>
    <scope>NUCLEOTIDE SEQUENCE</scope>
    <source>
        <strain evidence="14">Ellin6076</strain>
    </source>
</reference>
<keyword evidence="9" id="KW-0735">Signal-anchor</keyword>
<dbReference type="Pfam" id="PF00535">
    <property type="entry name" value="Glycos_transf_2"/>
    <property type="match status" value="1"/>
</dbReference>
<dbReference type="Gene3D" id="3.90.550.10">
    <property type="entry name" value="Spore Coat Polysaccharide Biosynthesis Protein SpsA, Chain A"/>
    <property type="match status" value="1"/>
</dbReference>
<dbReference type="InterPro" id="IPR029044">
    <property type="entry name" value="Nucleotide-diphossugar_trans"/>
</dbReference>
<evidence type="ECO:0000256" key="5">
    <source>
        <dbReference type="ARBA" id="ARBA00022676"/>
    </source>
</evidence>
<comment type="catalytic activity">
    <reaction evidence="12">
        <text>a di-trans,poly-cis-dolichyl phosphate + UDP-alpha-D-glucose = a di-trans,poly-cis-dolichyl beta-D-glucosyl phosphate + UDP</text>
        <dbReference type="Rhea" id="RHEA:15401"/>
        <dbReference type="Rhea" id="RHEA-COMP:19498"/>
        <dbReference type="Rhea" id="RHEA-COMP:19502"/>
        <dbReference type="ChEBI" id="CHEBI:57525"/>
        <dbReference type="ChEBI" id="CHEBI:57683"/>
        <dbReference type="ChEBI" id="CHEBI:58223"/>
        <dbReference type="ChEBI" id="CHEBI:58885"/>
        <dbReference type="EC" id="2.4.1.117"/>
    </reaction>
    <physiologicalReaction direction="left-to-right" evidence="12">
        <dbReference type="Rhea" id="RHEA:15402"/>
    </physiologicalReaction>
</comment>
<evidence type="ECO:0000256" key="11">
    <source>
        <dbReference type="ARBA" id="ARBA00023136"/>
    </source>
</evidence>
<dbReference type="EC" id="2.4.1.117" evidence="4"/>
<dbReference type="GO" id="GO:0004581">
    <property type="term" value="F:dolichyl-phosphate beta-glucosyltransferase activity"/>
    <property type="evidence" value="ECO:0007669"/>
    <property type="project" value="UniProtKB-EC"/>
</dbReference>
<evidence type="ECO:0000256" key="8">
    <source>
        <dbReference type="ARBA" id="ARBA00022824"/>
    </source>
</evidence>
<evidence type="ECO:0000256" key="6">
    <source>
        <dbReference type="ARBA" id="ARBA00022679"/>
    </source>
</evidence>
<dbReference type="AlphaFoldDB" id="Q02BI5"/>
<dbReference type="InParanoid" id="Q02BI5"/>
<dbReference type="PANTHER" id="PTHR10859:SF91">
    <property type="entry name" value="DOLICHYL-PHOSPHATE BETA-GLUCOSYLTRANSFERASE"/>
    <property type="match status" value="1"/>
</dbReference>
<keyword evidence="8" id="KW-0256">Endoplasmic reticulum</keyword>
<keyword evidence="10" id="KW-1133">Transmembrane helix</keyword>
<accession>Q02BI5</accession>
<protein>
    <recommendedName>
        <fullName evidence="4">dolichyl-phosphate beta-glucosyltransferase</fullName>
        <ecNumber evidence="4">2.4.1.117</ecNumber>
    </recommendedName>
</protein>
<evidence type="ECO:0000256" key="9">
    <source>
        <dbReference type="ARBA" id="ARBA00022968"/>
    </source>
</evidence>
<dbReference type="InterPro" id="IPR001173">
    <property type="entry name" value="Glyco_trans_2-like"/>
</dbReference>
<dbReference type="OrthoDB" id="9810303at2"/>
<evidence type="ECO:0000256" key="12">
    <source>
        <dbReference type="ARBA" id="ARBA00045097"/>
    </source>
</evidence>